<evidence type="ECO:0000313" key="3">
    <source>
        <dbReference type="Proteomes" id="UP000199092"/>
    </source>
</evidence>
<dbReference type="Gene3D" id="1.20.120.450">
    <property type="entry name" value="dinb family like domain"/>
    <property type="match status" value="1"/>
</dbReference>
<dbReference type="STRING" id="546871.SAMN04488543_2829"/>
<dbReference type="RefSeq" id="WP_197677037.1">
    <property type="nucleotide sequence ID" value="NZ_LT629749.1"/>
</dbReference>
<feature type="domain" description="Mycothiol-dependent maleylpyruvate isomerase metal-binding" evidence="1">
    <location>
        <begin position="14"/>
        <end position="61"/>
    </location>
</feature>
<dbReference type="EMBL" id="LT629749">
    <property type="protein sequence ID" value="SDT00731.1"/>
    <property type="molecule type" value="Genomic_DNA"/>
</dbReference>
<dbReference type="InterPro" id="IPR017517">
    <property type="entry name" value="Maleyloyr_isom"/>
</dbReference>
<dbReference type="GO" id="GO:0046872">
    <property type="term" value="F:metal ion binding"/>
    <property type="evidence" value="ECO:0007669"/>
    <property type="project" value="InterPro"/>
</dbReference>
<name>A0A1H1WVK2_9ACTN</name>
<dbReference type="InterPro" id="IPR024344">
    <property type="entry name" value="MDMPI_metal-binding"/>
</dbReference>
<dbReference type="InterPro" id="IPR034660">
    <property type="entry name" value="DinB/YfiT-like"/>
</dbReference>
<dbReference type="NCBIfam" id="TIGR03083">
    <property type="entry name" value="maleylpyruvate isomerase family mycothiol-dependent enzyme"/>
    <property type="match status" value="1"/>
</dbReference>
<proteinExistence type="predicted"/>
<evidence type="ECO:0000313" key="2">
    <source>
        <dbReference type="EMBL" id="SDT00731.1"/>
    </source>
</evidence>
<protein>
    <submittedName>
        <fullName evidence="2">TIGR03083 family protein</fullName>
    </submittedName>
</protein>
<organism evidence="2 3">
    <name type="scientific">Friedmanniella luteola</name>
    <dbReference type="NCBI Taxonomy" id="546871"/>
    <lineage>
        <taxon>Bacteria</taxon>
        <taxon>Bacillati</taxon>
        <taxon>Actinomycetota</taxon>
        <taxon>Actinomycetes</taxon>
        <taxon>Propionibacteriales</taxon>
        <taxon>Nocardioidaceae</taxon>
        <taxon>Friedmanniella</taxon>
    </lineage>
</organism>
<accession>A0A1H1WVK2</accession>
<dbReference type="Proteomes" id="UP000199092">
    <property type="component" value="Chromosome I"/>
</dbReference>
<dbReference type="AlphaFoldDB" id="A0A1H1WVK2"/>
<dbReference type="Pfam" id="PF11716">
    <property type="entry name" value="MDMPI_N"/>
    <property type="match status" value="1"/>
</dbReference>
<keyword evidence="3" id="KW-1185">Reference proteome</keyword>
<evidence type="ECO:0000259" key="1">
    <source>
        <dbReference type="Pfam" id="PF11716"/>
    </source>
</evidence>
<reference evidence="2 3" key="1">
    <citation type="submission" date="2016-10" db="EMBL/GenBank/DDBJ databases">
        <authorList>
            <person name="de Groot N.N."/>
        </authorList>
    </citation>
    <scope>NUCLEOTIDE SEQUENCE [LARGE SCALE GENOMIC DNA]</scope>
    <source>
        <strain evidence="2 3">DSM 21741</strain>
    </source>
</reference>
<sequence length="209" mass="22993">MSDDHTTMDMAKNERSDFLRLIEGLTPAQWDAPTLCGRWSVREVAAHVLSYEELSPASAAALFIRGRFNFARINDLALQPFQASTSQQLTDRMREHQVPQGLTSALGGGIALADGMIHQQDIRRPLQIPRVIPPARVLKSLQIALRAPTLPSRRRASRVRLVATDTDWYLGHGPKVLGPAEALLMLVAGRSAAARDCSGPGLRHLFESE</sequence>
<dbReference type="SUPFAM" id="SSF109854">
    <property type="entry name" value="DinB/YfiT-like putative metalloenzymes"/>
    <property type="match status" value="1"/>
</dbReference>
<gene>
    <name evidence="2" type="ORF">SAMN04488543_2829</name>
</gene>